<comment type="caution">
    <text evidence="4">The sequence shown here is derived from an EMBL/GenBank/DDBJ whole genome shotgun (WGS) entry which is preliminary data.</text>
</comment>
<dbReference type="GO" id="GO:0006355">
    <property type="term" value="P:regulation of DNA-templated transcription"/>
    <property type="evidence" value="ECO:0007669"/>
    <property type="project" value="UniProtKB-ARBA"/>
</dbReference>
<dbReference type="PANTHER" id="PTHR30328:SF54">
    <property type="entry name" value="HTH-TYPE TRANSCRIPTIONAL REPRESSOR SCO4008"/>
    <property type="match status" value="1"/>
</dbReference>
<accession>A0A1Q6R7G1</accession>
<dbReference type="PANTHER" id="PTHR30328">
    <property type="entry name" value="TRANSCRIPTIONAL REPRESSOR"/>
    <property type="match status" value="1"/>
</dbReference>
<dbReference type="InterPro" id="IPR050109">
    <property type="entry name" value="HTH-type_TetR-like_transc_reg"/>
</dbReference>
<dbReference type="InterPro" id="IPR036271">
    <property type="entry name" value="Tet_transcr_reg_TetR-rel_C_sf"/>
</dbReference>
<evidence type="ECO:0000259" key="3">
    <source>
        <dbReference type="PROSITE" id="PS50977"/>
    </source>
</evidence>
<dbReference type="Pfam" id="PF00440">
    <property type="entry name" value="TetR_N"/>
    <property type="match status" value="1"/>
</dbReference>
<name>A0A1Q6R7G1_9FIRM</name>
<keyword evidence="1 2" id="KW-0238">DNA-binding</keyword>
<gene>
    <name evidence="4" type="ORF">BHW43_04005</name>
</gene>
<dbReference type="Gene3D" id="1.10.10.60">
    <property type="entry name" value="Homeodomain-like"/>
    <property type="match status" value="1"/>
</dbReference>
<dbReference type="InterPro" id="IPR009057">
    <property type="entry name" value="Homeodomain-like_sf"/>
</dbReference>
<dbReference type="GO" id="GO:0003677">
    <property type="term" value="F:DNA binding"/>
    <property type="evidence" value="ECO:0007669"/>
    <property type="project" value="UniProtKB-UniRule"/>
</dbReference>
<dbReference type="Pfam" id="PF09209">
    <property type="entry name" value="CecR_C"/>
    <property type="match status" value="1"/>
</dbReference>
<dbReference type="InterPro" id="IPR001647">
    <property type="entry name" value="HTH_TetR"/>
</dbReference>
<evidence type="ECO:0000313" key="4">
    <source>
        <dbReference type="EMBL" id="OLA38266.1"/>
    </source>
</evidence>
<sequence>MIDESPNLNSADKILEAATKLFAMDSFAAVSIKQISVASGVNSALISYYFGGKKNLYQEVLYTEAEKFLKLQDKIRQQPGSPLTKLRTYVDGIAEMQQQNPYNIHLIYRELLTPQPMFENYVRSKLYRIHQFMTELVEEAIACGEIVADIKATHVAFTMEGIIMFFFLMHSHICELGNFKNGAELDYLLQALNTYLASLSKK</sequence>
<dbReference type="AlphaFoldDB" id="A0A1Q6R7G1"/>
<evidence type="ECO:0000313" key="5">
    <source>
        <dbReference type="Proteomes" id="UP000186777"/>
    </source>
</evidence>
<dbReference type="InterPro" id="IPR023772">
    <property type="entry name" value="DNA-bd_HTH_TetR-type_CS"/>
</dbReference>
<dbReference type="InterPro" id="IPR015292">
    <property type="entry name" value="Tscrpt_reg_YbiH_C"/>
</dbReference>
<dbReference type="PROSITE" id="PS01081">
    <property type="entry name" value="HTH_TETR_1"/>
    <property type="match status" value="1"/>
</dbReference>
<dbReference type="STRING" id="626940.BHW43_04005"/>
<feature type="domain" description="HTH tetR-type" evidence="3">
    <location>
        <begin position="8"/>
        <end position="68"/>
    </location>
</feature>
<organism evidence="4 5">
    <name type="scientific">Phascolarctobacterium succinatutens</name>
    <dbReference type="NCBI Taxonomy" id="626940"/>
    <lineage>
        <taxon>Bacteria</taxon>
        <taxon>Bacillati</taxon>
        <taxon>Bacillota</taxon>
        <taxon>Negativicutes</taxon>
        <taxon>Acidaminococcales</taxon>
        <taxon>Acidaminococcaceae</taxon>
        <taxon>Phascolarctobacterium</taxon>
    </lineage>
</organism>
<reference evidence="4 5" key="1">
    <citation type="journal article" date="2016" name="Nat. Biotechnol.">
        <title>Measurement of bacterial replication rates in microbial communities.</title>
        <authorList>
            <person name="Brown C.T."/>
            <person name="Olm M.R."/>
            <person name="Thomas B.C."/>
            <person name="Banfield J.F."/>
        </authorList>
    </citation>
    <scope>NUCLEOTIDE SEQUENCE [LARGE SCALE GENOMIC DNA]</scope>
    <source>
        <strain evidence="4">46_33</strain>
    </source>
</reference>
<dbReference type="Proteomes" id="UP000186777">
    <property type="component" value="Unassembled WGS sequence"/>
</dbReference>
<dbReference type="RefSeq" id="WP_299823990.1">
    <property type="nucleotide sequence ID" value="NZ_CATZZF010000036.1"/>
</dbReference>
<evidence type="ECO:0000256" key="1">
    <source>
        <dbReference type="ARBA" id="ARBA00023125"/>
    </source>
</evidence>
<dbReference type="SUPFAM" id="SSF48498">
    <property type="entry name" value="Tetracyclin repressor-like, C-terminal domain"/>
    <property type="match status" value="1"/>
</dbReference>
<dbReference type="SUPFAM" id="SSF46689">
    <property type="entry name" value="Homeodomain-like"/>
    <property type="match status" value="1"/>
</dbReference>
<feature type="DNA-binding region" description="H-T-H motif" evidence="2">
    <location>
        <begin position="31"/>
        <end position="50"/>
    </location>
</feature>
<dbReference type="PROSITE" id="PS50977">
    <property type="entry name" value="HTH_TETR_2"/>
    <property type="match status" value="1"/>
</dbReference>
<protein>
    <recommendedName>
        <fullName evidence="3">HTH tetR-type domain-containing protein</fullName>
    </recommendedName>
</protein>
<dbReference type="EMBL" id="MNTG01000024">
    <property type="protein sequence ID" value="OLA38266.1"/>
    <property type="molecule type" value="Genomic_DNA"/>
</dbReference>
<evidence type="ECO:0000256" key="2">
    <source>
        <dbReference type="PROSITE-ProRule" id="PRU00335"/>
    </source>
</evidence>
<proteinExistence type="predicted"/>
<dbReference type="Gene3D" id="1.10.357.10">
    <property type="entry name" value="Tetracycline Repressor, domain 2"/>
    <property type="match status" value="1"/>
</dbReference>